<proteinExistence type="predicted"/>
<dbReference type="EMBL" id="KZ825129">
    <property type="protein sequence ID" value="PYI19950.1"/>
    <property type="molecule type" value="Genomic_DNA"/>
</dbReference>
<dbReference type="Proteomes" id="UP000249829">
    <property type="component" value="Unassembled WGS sequence"/>
</dbReference>
<keyword evidence="2" id="KW-0812">Transmembrane</keyword>
<feature type="transmembrane region" description="Helical" evidence="2">
    <location>
        <begin position="45"/>
        <end position="73"/>
    </location>
</feature>
<feature type="region of interest" description="Disordered" evidence="1">
    <location>
        <begin position="84"/>
        <end position="104"/>
    </location>
</feature>
<keyword evidence="4" id="KW-1185">Reference proteome</keyword>
<organism evidence="3 4">
    <name type="scientific">Aspergillus violaceofuscus (strain CBS 115571)</name>
    <dbReference type="NCBI Taxonomy" id="1450538"/>
    <lineage>
        <taxon>Eukaryota</taxon>
        <taxon>Fungi</taxon>
        <taxon>Dikarya</taxon>
        <taxon>Ascomycota</taxon>
        <taxon>Pezizomycotina</taxon>
        <taxon>Eurotiomycetes</taxon>
        <taxon>Eurotiomycetidae</taxon>
        <taxon>Eurotiales</taxon>
        <taxon>Aspergillaceae</taxon>
        <taxon>Aspergillus</taxon>
    </lineage>
</organism>
<sequence length="104" mass="12572">MQGKGKGVVVVQVPRQTRQIPSKRPIKDPRRMNIAKMKQRSLRQLFILIHFCFFLFWLVPFLFLFFFFNWLLFFDWNPFLGVSPDGRKERRKKVRKEAQPSPNC</sequence>
<dbReference type="AlphaFoldDB" id="A0A2V5HUL0"/>
<reference evidence="3 4" key="1">
    <citation type="submission" date="2018-02" db="EMBL/GenBank/DDBJ databases">
        <title>The genomes of Aspergillus section Nigri reveals drivers in fungal speciation.</title>
        <authorList>
            <consortium name="DOE Joint Genome Institute"/>
            <person name="Vesth T.C."/>
            <person name="Nybo J."/>
            <person name="Theobald S."/>
            <person name="Brandl J."/>
            <person name="Frisvad J.C."/>
            <person name="Nielsen K.F."/>
            <person name="Lyhne E.K."/>
            <person name="Kogle M.E."/>
            <person name="Kuo A."/>
            <person name="Riley R."/>
            <person name="Clum A."/>
            <person name="Nolan M."/>
            <person name="Lipzen A."/>
            <person name="Salamov A."/>
            <person name="Henrissat B."/>
            <person name="Wiebenga A."/>
            <person name="De vries R.P."/>
            <person name="Grigoriev I.V."/>
            <person name="Mortensen U.H."/>
            <person name="Andersen M.R."/>
            <person name="Baker S.E."/>
        </authorList>
    </citation>
    <scope>NUCLEOTIDE SEQUENCE [LARGE SCALE GENOMIC DNA]</scope>
    <source>
        <strain evidence="3 4">CBS 115571</strain>
    </source>
</reference>
<evidence type="ECO:0008006" key="5">
    <source>
        <dbReference type="Google" id="ProtNLM"/>
    </source>
</evidence>
<accession>A0A2V5HUL0</accession>
<evidence type="ECO:0000256" key="1">
    <source>
        <dbReference type="SAM" id="MobiDB-lite"/>
    </source>
</evidence>
<gene>
    <name evidence="3" type="ORF">BO99DRAFT_120341</name>
</gene>
<evidence type="ECO:0000313" key="3">
    <source>
        <dbReference type="EMBL" id="PYI19950.1"/>
    </source>
</evidence>
<protein>
    <recommendedName>
        <fullName evidence="5">Transmembrane protein</fullName>
    </recommendedName>
</protein>
<name>A0A2V5HUL0_ASPV1</name>
<evidence type="ECO:0000256" key="2">
    <source>
        <dbReference type="SAM" id="Phobius"/>
    </source>
</evidence>
<keyword evidence="2" id="KW-1133">Transmembrane helix</keyword>
<evidence type="ECO:0000313" key="4">
    <source>
        <dbReference type="Proteomes" id="UP000249829"/>
    </source>
</evidence>
<keyword evidence="2" id="KW-0472">Membrane</keyword>